<dbReference type="InterPro" id="IPR000092">
    <property type="entry name" value="Polyprenyl_synt"/>
</dbReference>
<dbReference type="GO" id="GO:0004311">
    <property type="term" value="F:geranylgeranyl diphosphate synthase activity"/>
    <property type="evidence" value="ECO:0007669"/>
    <property type="project" value="UniProtKB-EC"/>
</dbReference>
<evidence type="ECO:0000256" key="5">
    <source>
        <dbReference type="SAM" id="MobiDB-lite"/>
    </source>
</evidence>
<dbReference type="Gene3D" id="1.10.600.10">
    <property type="entry name" value="Farnesyl Diphosphate Synthase"/>
    <property type="match status" value="2"/>
</dbReference>
<dbReference type="InterPro" id="IPR033749">
    <property type="entry name" value="Polyprenyl_synt_CS"/>
</dbReference>
<dbReference type="Proteomes" id="UP000799324">
    <property type="component" value="Unassembled WGS sequence"/>
</dbReference>
<keyword evidence="2" id="KW-0808">Transferase</keyword>
<dbReference type="PROSITE" id="PS00723">
    <property type="entry name" value="POLYPRENYL_SYNTHASE_1"/>
    <property type="match status" value="1"/>
</dbReference>
<reference evidence="6" key="1">
    <citation type="journal article" date="2020" name="Stud. Mycol.">
        <title>101 Dothideomycetes genomes: a test case for predicting lifestyles and emergence of pathogens.</title>
        <authorList>
            <person name="Haridas S."/>
            <person name="Albert R."/>
            <person name="Binder M."/>
            <person name="Bloem J."/>
            <person name="Labutti K."/>
            <person name="Salamov A."/>
            <person name="Andreopoulos B."/>
            <person name="Baker S."/>
            <person name="Barry K."/>
            <person name="Bills G."/>
            <person name="Bluhm B."/>
            <person name="Cannon C."/>
            <person name="Castanera R."/>
            <person name="Culley D."/>
            <person name="Daum C."/>
            <person name="Ezra D."/>
            <person name="Gonzalez J."/>
            <person name="Henrissat B."/>
            <person name="Kuo A."/>
            <person name="Liang C."/>
            <person name="Lipzen A."/>
            <person name="Lutzoni F."/>
            <person name="Magnuson J."/>
            <person name="Mondo S."/>
            <person name="Nolan M."/>
            <person name="Ohm R."/>
            <person name="Pangilinan J."/>
            <person name="Park H.-J."/>
            <person name="Ramirez L."/>
            <person name="Alfaro M."/>
            <person name="Sun H."/>
            <person name="Tritt A."/>
            <person name="Yoshinaga Y."/>
            <person name="Zwiers L.-H."/>
            <person name="Turgeon B."/>
            <person name="Goodwin S."/>
            <person name="Spatafora J."/>
            <person name="Crous P."/>
            <person name="Grigoriev I."/>
        </authorList>
    </citation>
    <scope>NUCLEOTIDE SEQUENCE</scope>
    <source>
        <strain evidence="6">CBS 122681</strain>
    </source>
</reference>
<evidence type="ECO:0000256" key="4">
    <source>
        <dbReference type="ARBA" id="ARBA00022842"/>
    </source>
</evidence>
<evidence type="ECO:0000256" key="2">
    <source>
        <dbReference type="ARBA" id="ARBA00022679"/>
    </source>
</evidence>
<keyword evidence="4" id="KW-0460">Magnesium</keyword>
<evidence type="ECO:0000256" key="1">
    <source>
        <dbReference type="ARBA" id="ARBA00012382"/>
    </source>
</evidence>
<feature type="region of interest" description="Disordered" evidence="5">
    <location>
        <begin position="375"/>
        <end position="438"/>
    </location>
</feature>
<dbReference type="PROSITE" id="PS00444">
    <property type="entry name" value="POLYPRENYL_SYNTHASE_2"/>
    <property type="match status" value="1"/>
</dbReference>
<sequence length="746" mass="84581">MLSDDELYPYSVPVDREKVVQSGALTSLPVRIHRYNHLADAGALCLTNDWRITMKDGQDRKSNGSPCIVGNWGSFIWPESKPERLGLLCYLLDVGCFHDDACEEMSIDAAHEEHLDLEAAMDDEDGRVLSSDSRSLKTKHLVSTAVLECMKLDRVGSMRMLEAYRKKWLRIMETYNTEEIDNVPDYFLARANNGGMGAYYAMLEFALDIVITDEEYEMMAEPIAHVERCMLLTNDYWSWPREREQAEYQEAGKVFNIVWFLMKTESCTEKEAMAKVHDMVLAEEQSWTASKTRFYDKYPDLRPDLVKFLENLHTALAGNDYWSSQCYRHNDWRHIPELPTEDAPKLNELATLGLEVLGADVPLSTLDPIPKTEADSAKVTAHMSSVSIDSSDDTQSLPKISTSSEESGSGYSISSTSTPPSPTKEESSYPSPRGGTDFDSPVLLEPIKYIKSMPSKNLRTQMIDCFNLWLNVPGPTMAIIKEVIDSLHQSSLILDDIEDNSQLRRGFPATHIVYGTGQAVNSATFLYVQAVEIVHATARNNPEMMDVFLRHLKQLFNGQSWDLYWTHHRQCPTVEQYLDMIDKKTGAMLQLLVGLMQTAQQPAKNGVVHSEALLKFAKLFGRFFQVRDDYLNLTSIDYARQKGFAEDLDEQKFSYMIVHMFQRHPEARDKVEGVFKAMQQTGMSQVAADTTKKYILSILEETGSIAATKAMLLKWHDEIIEEIGALETHFGVDNALLRLLAETLRI</sequence>
<dbReference type="PANTHER" id="PTHR12001">
    <property type="entry name" value="GERANYLGERANYL PYROPHOSPHATE SYNTHASE"/>
    <property type="match status" value="1"/>
</dbReference>
<dbReference type="Pfam" id="PF19086">
    <property type="entry name" value="Terpene_syn_C_2"/>
    <property type="match status" value="1"/>
</dbReference>
<dbReference type="Pfam" id="PF00348">
    <property type="entry name" value="polyprenyl_synt"/>
    <property type="match status" value="1"/>
</dbReference>
<dbReference type="AlphaFoldDB" id="A0A6A6TL98"/>
<dbReference type="SFLD" id="SFLDS00005">
    <property type="entry name" value="Isoprenoid_Synthase_Type_I"/>
    <property type="match status" value="1"/>
</dbReference>
<protein>
    <recommendedName>
        <fullName evidence="1">geranylgeranyl diphosphate synthase</fullName>
        <ecNumber evidence="1">2.5.1.29</ecNumber>
    </recommendedName>
</protein>
<proteinExistence type="predicted"/>
<gene>
    <name evidence="6" type="ORF">K491DRAFT_689235</name>
</gene>
<dbReference type="EMBL" id="MU004307">
    <property type="protein sequence ID" value="KAF2659364.1"/>
    <property type="molecule type" value="Genomic_DNA"/>
</dbReference>
<keyword evidence="7" id="KW-1185">Reference proteome</keyword>
<evidence type="ECO:0000313" key="7">
    <source>
        <dbReference type="Proteomes" id="UP000799324"/>
    </source>
</evidence>
<feature type="compositionally biased region" description="Low complexity" evidence="5">
    <location>
        <begin position="398"/>
        <end position="418"/>
    </location>
</feature>
<accession>A0A6A6TL98</accession>
<dbReference type="PANTHER" id="PTHR12001:SF72">
    <property type="entry name" value="THIJ_PFPI FAMILY PROTEIN (AFU_ORTHOLOGUE AFUA_3G01210)-RELATED"/>
    <property type="match status" value="1"/>
</dbReference>
<evidence type="ECO:0000256" key="3">
    <source>
        <dbReference type="ARBA" id="ARBA00022723"/>
    </source>
</evidence>
<name>A0A6A6TL98_9PLEO</name>
<dbReference type="GO" id="GO:0008299">
    <property type="term" value="P:isoprenoid biosynthetic process"/>
    <property type="evidence" value="ECO:0007669"/>
    <property type="project" value="InterPro"/>
</dbReference>
<dbReference type="EC" id="2.5.1.29" evidence="1"/>
<dbReference type="GO" id="GO:0046165">
    <property type="term" value="P:alcohol biosynthetic process"/>
    <property type="evidence" value="ECO:0007669"/>
    <property type="project" value="UniProtKB-ARBA"/>
</dbReference>
<dbReference type="InterPro" id="IPR008949">
    <property type="entry name" value="Isoprenoid_synthase_dom_sf"/>
</dbReference>
<dbReference type="GO" id="GO:0043386">
    <property type="term" value="P:mycotoxin biosynthetic process"/>
    <property type="evidence" value="ECO:0007669"/>
    <property type="project" value="UniProtKB-ARBA"/>
</dbReference>
<feature type="compositionally biased region" description="Polar residues" evidence="5">
    <location>
        <begin position="382"/>
        <end position="397"/>
    </location>
</feature>
<dbReference type="OrthoDB" id="6921389at2759"/>
<keyword evidence="3" id="KW-0479">Metal-binding</keyword>
<evidence type="ECO:0000313" key="6">
    <source>
        <dbReference type="EMBL" id="KAF2659364.1"/>
    </source>
</evidence>
<dbReference type="SUPFAM" id="SSF48576">
    <property type="entry name" value="Terpenoid synthases"/>
    <property type="match status" value="2"/>
</dbReference>
<organism evidence="6 7">
    <name type="scientific">Lophiostoma macrostomum CBS 122681</name>
    <dbReference type="NCBI Taxonomy" id="1314788"/>
    <lineage>
        <taxon>Eukaryota</taxon>
        <taxon>Fungi</taxon>
        <taxon>Dikarya</taxon>
        <taxon>Ascomycota</taxon>
        <taxon>Pezizomycotina</taxon>
        <taxon>Dothideomycetes</taxon>
        <taxon>Pleosporomycetidae</taxon>
        <taxon>Pleosporales</taxon>
        <taxon>Lophiostomataceae</taxon>
        <taxon>Lophiostoma</taxon>
    </lineage>
</organism>
<dbReference type="GO" id="GO:0046872">
    <property type="term" value="F:metal ion binding"/>
    <property type="evidence" value="ECO:0007669"/>
    <property type="project" value="UniProtKB-KW"/>
</dbReference>